<dbReference type="EMBL" id="QTQV01000009">
    <property type="protein sequence ID" value="RQT15053.1"/>
    <property type="molecule type" value="Genomic_DNA"/>
</dbReference>
<dbReference type="GO" id="GO:0015209">
    <property type="term" value="F:cytosine transmembrane transporter activity"/>
    <property type="evidence" value="ECO:0007669"/>
    <property type="project" value="InterPro"/>
</dbReference>
<evidence type="ECO:0000313" key="2">
    <source>
        <dbReference type="EMBL" id="RQT15053.1"/>
    </source>
</evidence>
<feature type="transmembrane region" description="Helical" evidence="1">
    <location>
        <begin position="128"/>
        <end position="150"/>
    </location>
</feature>
<feature type="transmembrane region" description="Helical" evidence="1">
    <location>
        <begin position="430"/>
        <end position="446"/>
    </location>
</feature>
<evidence type="ECO:0000313" key="3">
    <source>
        <dbReference type="Proteomes" id="UP000277921"/>
    </source>
</evidence>
<keyword evidence="1" id="KW-0812">Transmembrane</keyword>
<proteinExistence type="predicted"/>
<dbReference type="InterPro" id="IPR030191">
    <property type="entry name" value="CodB"/>
</dbReference>
<feature type="transmembrane region" description="Helical" evidence="1">
    <location>
        <begin position="92"/>
        <end position="116"/>
    </location>
</feature>
<feature type="transmembrane region" description="Helical" evidence="1">
    <location>
        <begin position="20"/>
        <end position="42"/>
    </location>
</feature>
<gene>
    <name evidence="2" type="ORF">DF051_17695</name>
</gene>
<comment type="caution">
    <text evidence="2">The sequence shown here is derived from an EMBL/GenBank/DDBJ whole genome shotgun (WGS) entry which is preliminary data.</text>
</comment>
<accession>A0A3N8R9P4</accession>
<dbReference type="AlphaFoldDB" id="A0A3N8R9P4"/>
<dbReference type="GO" id="GO:0005886">
    <property type="term" value="C:plasma membrane"/>
    <property type="evidence" value="ECO:0007669"/>
    <property type="project" value="TreeGrafter"/>
</dbReference>
<feature type="transmembrane region" description="Helical" evidence="1">
    <location>
        <begin position="156"/>
        <end position="173"/>
    </location>
</feature>
<keyword evidence="1" id="KW-1133">Transmembrane helix</keyword>
<evidence type="ECO:0000256" key="1">
    <source>
        <dbReference type="SAM" id="Phobius"/>
    </source>
</evidence>
<reference evidence="2 3" key="1">
    <citation type="submission" date="2018-08" db="EMBL/GenBank/DDBJ databases">
        <title>Comparative analysis of Burkholderia isolates from Puerto Rico.</title>
        <authorList>
            <person name="Hall C."/>
            <person name="Sahl J."/>
            <person name="Wagner D."/>
        </authorList>
    </citation>
    <scope>NUCLEOTIDE SEQUENCE [LARGE SCALE GENOMIC DNA]</scope>
    <source>
        <strain evidence="2 3">Bp9025</strain>
    </source>
</reference>
<dbReference type="PANTHER" id="PTHR30569">
    <property type="entry name" value="CYTOSINE TRANSPORTER CODB"/>
    <property type="match status" value="1"/>
</dbReference>
<feature type="transmembrane region" description="Helical" evidence="1">
    <location>
        <begin position="207"/>
        <end position="227"/>
    </location>
</feature>
<dbReference type="PANTHER" id="PTHR30569:SF0">
    <property type="entry name" value="CYTOSINE PERMEASE"/>
    <property type="match status" value="1"/>
</dbReference>
<feature type="transmembrane region" description="Helical" evidence="1">
    <location>
        <begin position="49"/>
        <end position="72"/>
    </location>
</feature>
<dbReference type="Proteomes" id="UP000277921">
    <property type="component" value="Unassembled WGS sequence"/>
</dbReference>
<dbReference type="Gene3D" id="1.10.4160.10">
    <property type="entry name" value="Hydantoin permease"/>
    <property type="match status" value="1"/>
</dbReference>
<name>A0A3N8R9P4_9BURK</name>
<sequence length="462" mass="48709">MEDHALEPVPLHLRHGWLKLSWSTAGIATTLVVLFLGALTTFAAGIKIALAAGGFVAVVGSLLGWACGHIAFKTGLSSTVMARHYGFGARGSLIGSLIFGFMIIGFLALENALLYAGFRFAFGFQDTLANQILVYGLLSVLWIFLTAYGFGAVSKVSSYTLIAFIALLLYITWKVVTIHADNHAYDFPALFPADVLATLGASDSLGKFIFCTNVLIGSAGALALVDADLGRFARSSSDIGVAAAVGNVALGFGMVFIGGVFMYAGVGKLAEHYAASLHVDLATARKLAMSPDGVTAAFLFFGGWVGVALMILAQTKAQVLNTYSGSLALSNLFDAIGLRTRRIVLVVVANLLGLLMVALDILNKVQAWIEILGVITTAFAAVMIVDYFFVSRITGCLPASKQESVNWAGVGTTVIASTMAHFMLNQIVPIQFFTSLGISVVLYPALRLTVFRPLAAGVGDPA</sequence>
<protein>
    <submittedName>
        <fullName evidence="2">Purine-cytosine permease-like transporter</fullName>
    </submittedName>
</protein>
<feature type="transmembrane region" description="Helical" evidence="1">
    <location>
        <begin position="239"/>
        <end position="264"/>
    </location>
</feature>
<feature type="transmembrane region" description="Helical" evidence="1">
    <location>
        <begin position="343"/>
        <end position="362"/>
    </location>
</feature>
<feature type="transmembrane region" description="Helical" evidence="1">
    <location>
        <begin position="294"/>
        <end position="313"/>
    </location>
</feature>
<keyword evidence="1" id="KW-0472">Membrane</keyword>
<organism evidence="2 3">
    <name type="scientific">Burkholderia contaminans</name>
    <dbReference type="NCBI Taxonomy" id="488447"/>
    <lineage>
        <taxon>Bacteria</taxon>
        <taxon>Pseudomonadati</taxon>
        <taxon>Pseudomonadota</taxon>
        <taxon>Betaproteobacteria</taxon>
        <taxon>Burkholderiales</taxon>
        <taxon>Burkholderiaceae</taxon>
        <taxon>Burkholderia</taxon>
        <taxon>Burkholderia cepacia complex</taxon>
    </lineage>
</organism>
<feature type="transmembrane region" description="Helical" evidence="1">
    <location>
        <begin position="405"/>
        <end position="424"/>
    </location>
</feature>
<feature type="transmembrane region" description="Helical" evidence="1">
    <location>
        <begin position="368"/>
        <end position="393"/>
    </location>
</feature>